<dbReference type="PANTHER" id="PTHR30203:SF24">
    <property type="entry name" value="BLR4935 PROTEIN"/>
    <property type="match status" value="1"/>
</dbReference>
<dbReference type="RefSeq" id="WP_100276517.1">
    <property type="nucleotide sequence ID" value="NZ_CP018799.1"/>
</dbReference>
<dbReference type="Gene3D" id="1.20.1600.10">
    <property type="entry name" value="Outer membrane efflux proteins (OEP)"/>
    <property type="match status" value="1"/>
</dbReference>
<evidence type="ECO:0000256" key="2">
    <source>
        <dbReference type="SAM" id="MobiDB-lite"/>
    </source>
</evidence>
<dbReference type="InterPro" id="IPR003423">
    <property type="entry name" value="OMP_efflux"/>
</dbReference>
<dbReference type="KEGG" id="maes:Ga0123461_0064"/>
<dbReference type="OrthoDB" id="9769048at2"/>
<feature type="signal peptide" evidence="3">
    <location>
        <begin position="1"/>
        <end position="22"/>
    </location>
</feature>
<evidence type="ECO:0000256" key="1">
    <source>
        <dbReference type="ARBA" id="ARBA00007613"/>
    </source>
</evidence>
<dbReference type="AlphaFoldDB" id="A0A2K8KUV1"/>
<dbReference type="InterPro" id="IPR010131">
    <property type="entry name" value="MdtP/NodT-like"/>
</dbReference>
<evidence type="ECO:0000313" key="4">
    <source>
        <dbReference type="EMBL" id="ATX78517.1"/>
    </source>
</evidence>
<evidence type="ECO:0000256" key="3">
    <source>
        <dbReference type="SAM" id="SignalP"/>
    </source>
</evidence>
<sequence length="445" mass="49223">MHVLKTGWLLPVLLSLTTQAFAATPLTLKQAEQLALKHHPGLQAQGQQAEAMRAIPAQVGSLPDPVLSLNALNLPVDSFSASQENMTQMQVGLSQALPFPGKLGLRQQAAEELAAAAGSDTEEFQLLLVSHVRIRWWNLAYLERALATLQSNQTLLRHLVRVAEAKYKTGAGLQQDVLLAQLELSKLLERELSLKSDRVREQAELNRLLGRDSAMPIALPHFLPKHDTAPVDIAGLKVWAEEHRPLLAGFERRIAAADALVSLAGKDYYPDFKLGAAYGFRQSINPVNRQSRPDLASLSLSMNMPFNLGGKQDSAFDQRRAERERARLSRQDAVNRVYAEIDIAAAELAMTLEQLSLFQHGIIPQARQTTASMLAGYQVNKVDFLNLIRARLNEFNNDIQYWHLYARAGQAQARLAAASGKEPRRPVHDSAVGHNEKTNEMGSLQ</sequence>
<dbReference type="GO" id="GO:0015562">
    <property type="term" value="F:efflux transmembrane transporter activity"/>
    <property type="evidence" value="ECO:0007669"/>
    <property type="project" value="InterPro"/>
</dbReference>
<dbReference type="Pfam" id="PF02321">
    <property type="entry name" value="OEP"/>
    <property type="match status" value="2"/>
</dbReference>
<dbReference type="PANTHER" id="PTHR30203">
    <property type="entry name" value="OUTER MEMBRANE CATION EFFLUX PROTEIN"/>
    <property type="match status" value="1"/>
</dbReference>
<feature type="region of interest" description="Disordered" evidence="2">
    <location>
        <begin position="416"/>
        <end position="445"/>
    </location>
</feature>
<reference evidence="4 5" key="1">
    <citation type="submission" date="2016-12" db="EMBL/GenBank/DDBJ databases">
        <title>Isolation and genomic insights into novel planktonic Zetaproteobacteria from stratified waters of the Chesapeake Bay.</title>
        <authorList>
            <person name="McAllister S.M."/>
            <person name="Kato S."/>
            <person name="Chan C.S."/>
            <person name="Chiu B.K."/>
            <person name="Field E.K."/>
        </authorList>
    </citation>
    <scope>NUCLEOTIDE SEQUENCE [LARGE SCALE GENOMIC DNA]</scope>
    <source>
        <strain evidence="4 5">CP-5</strain>
    </source>
</reference>
<keyword evidence="3" id="KW-0732">Signal</keyword>
<dbReference type="EMBL" id="CP018799">
    <property type="protein sequence ID" value="ATX78517.1"/>
    <property type="molecule type" value="Genomic_DNA"/>
</dbReference>
<gene>
    <name evidence="4" type="ORF">Ga0123461_0064</name>
</gene>
<dbReference type="SUPFAM" id="SSF56954">
    <property type="entry name" value="Outer membrane efflux proteins (OEP)"/>
    <property type="match status" value="1"/>
</dbReference>
<evidence type="ECO:0000313" key="5">
    <source>
        <dbReference type="Proteomes" id="UP000231701"/>
    </source>
</evidence>
<accession>A0A2K8KUV1</accession>
<dbReference type="Proteomes" id="UP000231701">
    <property type="component" value="Chromosome"/>
</dbReference>
<organism evidence="4 5">
    <name type="scientific">Mariprofundus aestuarium</name>
    <dbReference type="NCBI Taxonomy" id="1921086"/>
    <lineage>
        <taxon>Bacteria</taxon>
        <taxon>Pseudomonadati</taxon>
        <taxon>Pseudomonadota</taxon>
        <taxon>Candidatius Mariprofundia</taxon>
        <taxon>Mariprofundales</taxon>
        <taxon>Mariprofundaceae</taxon>
        <taxon>Mariprofundus</taxon>
    </lineage>
</organism>
<proteinExistence type="inferred from homology"/>
<name>A0A2K8KUV1_MARES</name>
<comment type="similarity">
    <text evidence="1">Belongs to the outer membrane factor (OMF) (TC 1.B.17) family.</text>
</comment>
<protein>
    <submittedName>
        <fullName evidence="4">Outer membrane protein TolC</fullName>
    </submittedName>
</protein>
<feature type="chain" id="PRO_5014719947" evidence="3">
    <location>
        <begin position="23"/>
        <end position="445"/>
    </location>
</feature>
<keyword evidence="5" id="KW-1185">Reference proteome</keyword>